<dbReference type="GO" id="GO:0004867">
    <property type="term" value="F:serine-type endopeptidase inhibitor activity"/>
    <property type="evidence" value="ECO:0007669"/>
    <property type="project" value="InterPro"/>
</dbReference>
<comment type="caution">
    <text evidence="4">The sequence shown here is derived from an EMBL/GenBank/DDBJ whole genome shotgun (WGS) entry which is preliminary data.</text>
</comment>
<evidence type="ECO:0000256" key="1">
    <source>
        <dbReference type="RuleBase" id="RU000411"/>
    </source>
</evidence>
<evidence type="ECO:0000313" key="4">
    <source>
        <dbReference type="EMBL" id="THV30897.1"/>
    </source>
</evidence>
<organism evidence="4 5">
    <name type="scientific">Glycomyces paridis</name>
    <dbReference type="NCBI Taxonomy" id="2126555"/>
    <lineage>
        <taxon>Bacteria</taxon>
        <taxon>Bacillati</taxon>
        <taxon>Actinomycetota</taxon>
        <taxon>Actinomycetes</taxon>
        <taxon>Glycomycetales</taxon>
        <taxon>Glycomycetaceae</taxon>
        <taxon>Glycomyces</taxon>
    </lineage>
</organism>
<dbReference type="PANTHER" id="PTHR11461:SF211">
    <property type="entry name" value="GH10112P-RELATED"/>
    <property type="match status" value="1"/>
</dbReference>
<dbReference type="Gene3D" id="2.30.39.10">
    <property type="entry name" value="Alpha-1-antitrypsin, domain 1"/>
    <property type="match status" value="1"/>
</dbReference>
<dbReference type="InterPro" id="IPR023796">
    <property type="entry name" value="Serpin_dom"/>
</dbReference>
<protein>
    <submittedName>
        <fullName evidence="4">Serpin family protein</fullName>
    </submittedName>
</protein>
<keyword evidence="5" id="KW-1185">Reference proteome</keyword>
<dbReference type="SUPFAM" id="SSF56574">
    <property type="entry name" value="Serpins"/>
    <property type="match status" value="1"/>
</dbReference>
<dbReference type="EMBL" id="STGX01000003">
    <property type="protein sequence ID" value="THV30897.1"/>
    <property type="molecule type" value="Genomic_DNA"/>
</dbReference>
<dbReference type="InterPro" id="IPR036186">
    <property type="entry name" value="Serpin_sf"/>
</dbReference>
<sequence length="441" mass="45999">MSAPRSPSTGPSPTSPATAPPDSSSSPAGSPNPRARRRYPPSMSEGTLEHALTPADVAAANALTKRWLLANDELPSAASGLGVWALLAILATGALEETEEELLAAVGLDAECTAALPGALAEGVASAPAISLAVAAWAGARVTLDPEWTTGLPADAVGSLTGDTAADKAALDAWASRNTRGLIETMPVDLDEATALVLASALSVRTRWRTPFENDGSLREGPWARDPRVKTLTAEYHEDVLRVGANASVLTVRGEDDVDVLLAVGYDDVTPGQVMARLLAAANNPDWGRSAIALDAGKSGPGVRIAESYEEHPQVAPEIEVHTVGFDVTADLDLLADAEALGLELASDSDLAQFARLATQPLHVAQAKQTCTATFDATGFEAAAVTAFGMSYMGGLPTEPDRPHRHVRARVTFDRPFAYLARHRPTGLVLVAGWVAEPALH</sequence>
<dbReference type="Gene3D" id="3.30.497.10">
    <property type="entry name" value="Antithrombin, subunit I, domain 2"/>
    <property type="match status" value="2"/>
</dbReference>
<dbReference type="AlphaFoldDB" id="A0A4S8PJN3"/>
<dbReference type="SMART" id="SM00093">
    <property type="entry name" value="SERPIN"/>
    <property type="match status" value="1"/>
</dbReference>
<comment type="similarity">
    <text evidence="1">Belongs to the serpin family.</text>
</comment>
<evidence type="ECO:0000313" key="5">
    <source>
        <dbReference type="Proteomes" id="UP000305792"/>
    </source>
</evidence>
<proteinExistence type="inferred from homology"/>
<dbReference type="Pfam" id="PF00079">
    <property type="entry name" value="Serpin"/>
    <property type="match status" value="2"/>
</dbReference>
<reference evidence="4 5" key="1">
    <citation type="journal article" date="2018" name="Int. J. Syst. Evol. Microbiol.">
        <title>Glycomyces paridis sp. nov., isolated from the medicinal plant Paris polyphylla.</title>
        <authorList>
            <person name="Fang X.M."/>
            <person name="Bai J.L."/>
            <person name="Su J."/>
            <person name="Zhao L.L."/>
            <person name="Liu H.Y."/>
            <person name="Ma B.P."/>
            <person name="Zhang Y.Q."/>
            <person name="Yu L.Y."/>
        </authorList>
    </citation>
    <scope>NUCLEOTIDE SEQUENCE [LARGE SCALE GENOMIC DNA]</scope>
    <source>
        <strain evidence="4 5">CPCC 204357</strain>
    </source>
</reference>
<dbReference type="InterPro" id="IPR042185">
    <property type="entry name" value="Serpin_sf_2"/>
</dbReference>
<evidence type="ECO:0000259" key="3">
    <source>
        <dbReference type="SMART" id="SM00093"/>
    </source>
</evidence>
<evidence type="ECO:0000256" key="2">
    <source>
        <dbReference type="SAM" id="MobiDB-lite"/>
    </source>
</evidence>
<dbReference type="PANTHER" id="PTHR11461">
    <property type="entry name" value="SERINE PROTEASE INHIBITOR, SERPIN"/>
    <property type="match status" value="1"/>
</dbReference>
<accession>A0A4S8PJN3</accession>
<feature type="domain" description="Serpin" evidence="3">
    <location>
        <begin position="61"/>
        <end position="438"/>
    </location>
</feature>
<dbReference type="InterPro" id="IPR042178">
    <property type="entry name" value="Serpin_sf_1"/>
</dbReference>
<feature type="region of interest" description="Disordered" evidence="2">
    <location>
        <begin position="1"/>
        <end position="48"/>
    </location>
</feature>
<dbReference type="Proteomes" id="UP000305792">
    <property type="component" value="Unassembled WGS sequence"/>
</dbReference>
<feature type="compositionally biased region" description="Low complexity" evidence="2">
    <location>
        <begin position="1"/>
        <end position="33"/>
    </location>
</feature>
<dbReference type="InterPro" id="IPR000215">
    <property type="entry name" value="Serpin_fam"/>
</dbReference>
<name>A0A4S8PJN3_9ACTN</name>
<dbReference type="GO" id="GO:0005615">
    <property type="term" value="C:extracellular space"/>
    <property type="evidence" value="ECO:0007669"/>
    <property type="project" value="InterPro"/>
</dbReference>
<gene>
    <name evidence="4" type="ORF">E9998_05870</name>
</gene>